<dbReference type="Proteomes" id="UP000053660">
    <property type="component" value="Unassembled WGS sequence"/>
</dbReference>
<dbReference type="SUPFAM" id="SSF53300">
    <property type="entry name" value="vWA-like"/>
    <property type="match status" value="1"/>
</dbReference>
<dbReference type="Gene3D" id="3.40.50.410">
    <property type="entry name" value="von Willebrand factor, type A domain"/>
    <property type="match status" value="1"/>
</dbReference>
<name>A0A0B1T131_OESDE</name>
<sequence>MNTIGDVKAGVVVIAGNSYVAVHLDDYKKNKDQIAEFVRTKQWGREWTSVGVALFKARQMLDEVHADKKEIIIFSDGDNDRCKRCPQWKKDEIQAHPQDVEAEEIHRRGIHVTYVAINYDKSPERIQMIAGDPRNIIKINSFTSFDTNVLNSVVNTVCTVEKMERRW</sequence>
<dbReference type="AlphaFoldDB" id="A0A0B1T131"/>
<evidence type="ECO:0000313" key="3">
    <source>
        <dbReference type="Proteomes" id="UP000053660"/>
    </source>
</evidence>
<dbReference type="PROSITE" id="PS50234">
    <property type="entry name" value="VWFA"/>
    <property type="match status" value="1"/>
</dbReference>
<proteinExistence type="predicted"/>
<feature type="domain" description="VWFA" evidence="1">
    <location>
        <begin position="1"/>
        <end position="157"/>
    </location>
</feature>
<dbReference type="InterPro" id="IPR002035">
    <property type="entry name" value="VWF_A"/>
</dbReference>
<dbReference type="OrthoDB" id="5872865at2759"/>
<gene>
    <name evidence="2" type="ORF">OESDEN_08903</name>
</gene>
<evidence type="ECO:0000313" key="2">
    <source>
        <dbReference type="EMBL" id="KHJ91238.1"/>
    </source>
</evidence>
<organism evidence="2 3">
    <name type="scientific">Oesophagostomum dentatum</name>
    <name type="common">Nodular worm</name>
    <dbReference type="NCBI Taxonomy" id="61180"/>
    <lineage>
        <taxon>Eukaryota</taxon>
        <taxon>Metazoa</taxon>
        <taxon>Ecdysozoa</taxon>
        <taxon>Nematoda</taxon>
        <taxon>Chromadorea</taxon>
        <taxon>Rhabditida</taxon>
        <taxon>Rhabditina</taxon>
        <taxon>Rhabditomorpha</taxon>
        <taxon>Strongyloidea</taxon>
        <taxon>Strongylidae</taxon>
        <taxon>Oesophagostomum</taxon>
    </lineage>
</organism>
<dbReference type="Pfam" id="PF00092">
    <property type="entry name" value="VWA"/>
    <property type="match status" value="1"/>
</dbReference>
<dbReference type="InterPro" id="IPR036465">
    <property type="entry name" value="vWFA_dom_sf"/>
</dbReference>
<evidence type="ECO:0000259" key="1">
    <source>
        <dbReference type="PROSITE" id="PS50234"/>
    </source>
</evidence>
<reference evidence="2 3" key="1">
    <citation type="submission" date="2014-03" db="EMBL/GenBank/DDBJ databases">
        <title>Draft genome of the hookworm Oesophagostomum dentatum.</title>
        <authorList>
            <person name="Mitreva M."/>
        </authorList>
    </citation>
    <scope>NUCLEOTIDE SEQUENCE [LARGE SCALE GENOMIC DNA]</scope>
    <source>
        <strain evidence="2 3">OD-Hann</strain>
    </source>
</reference>
<accession>A0A0B1T131</accession>
<protein>
    <recommendedName>
        <fullName evidence="1">VWFA domain-containing protein</fullName>
    </recommendedName>
</protein>
<dbReference type="EMBL" id="KN552242">
    <property type="protein sequence ID" value="KHJ91238.1"/>
    <property type="molecule type" value="Genomic_DNA"/>
</dbReference>
<keyword evidence="3" id="KW-1185">Reference proteome</keyword>